<keyword evidence="3" id="KW-1185">Reference proteome</keyword>
<organism evidence="2 3">
    <name type="scientific">Mycobacterium phage Onyinye</name>
    <dbReference type="NCBI Taxonomy" id="2686235"/>
    <lineage>
        <taxon>Viruses</taxon>
        <taxon>Duplodnaviria</taxon>
        <taxon>Heunggongvirae</taxon>
        <taxon>Uroviricota</taxon>
        <taxon>Caudoviricetes</taxon>
        <taxon>Onyinyevirus</taxon>
        <taxon>Onyinyevirus onyinye</taxon>
    </lineage>
</organism>
<name>A0A6B9LD05_9CAUD</name>
<dbReference type="RefSeq" id="YP_010649281.1">
    <property type="nucleotide sequence ID" value="NC_070765.1"/>
</dbReference>
<feature type="region of interest" description="Disordered" evidence="1">
    <location>
        <begin position="1"/>
        <end position="55"/>
    </location>
</feature>
<sequence>MAESKATASKNDATAAAIAAEEGGVVDSPKGARNVLTENMPQPPSISQRRRRSKALERKGPFVKYVGGASHRVIRAADWGQLGFKPKDEKTGHQEFLWSAKNDYMVESEKFTDEQLDYLLIDDVMPGGGQSFLEVDYEEDENGNKVLVQVVDEDE</sequence>
<dbReference type="GeneID" id="77924829"/>
<dbReference type="KEGG" id="vg:77924829"/>
<evidence type="ECO:0000313" key="2">
    <source>
        <dbReference type="EMBL" id="QHB37438.1"/>
    </source>
</evidence>
<reference evidence="2 3" key="1">
    <citation type="submission" date="2019-12" db="EMBL/GenBank/DDBJ databases">
        <authorList>
            <person name="Ayuk M.A."/>
            <person name="Robinson C.J."/>
            <person name="Anderson W.A."/>
            <person name="Ullah H."/>
            <person name="Gugssa A."/>
            <person name="Somiranjan G."/>
            <person name="Allen A."/>
            <person name="Lourds M.F."/>
            <person name="Quagraine B.K."/>
            <person name="Smith M."/>
            <person name="Moore M."/>
            <person name="Oliver J."/>
            <person name="Irabor E."/>
            <person name="Roy S.D."/>
            <person name="Bassey G."/>
            <person name="Louis B.N."/>
            <person name="Adu D."/>
            <person name="Akhimien C.E."/>
            <person name="Annor K."/>
            <person name="Archibald A."/>
            <person name="Ashagre K.C."/>
            <person name="Baity M.R."/>
            <person name="Barnes K.J."/>
            <person name="Barrios L.E."/>
            <person name="Black A.C."/>
            <person name="Bowen'Kauth M.S."/>
            <person name="Bowman K.N."/>
            <person name="Breaux D.L."/>
            <person name="Brooks J.A."/>
            <person name="Bwayili H.A."/>
            <person name="Caine T."/>
            <person name="Williams A.Y."/>
            <person name="Norris L.J."/>
            <person name="Nwozo E.O."/>
            <person name="Prosper P.L."/>
            <person name="Rankin N.A."/>
            <person name="Richardson K.M."/>
            <person name="Robinson D.M."/>
            <person name="Salters D.J."/>
            <person name="Savage M.A."/>
            <person name="Solomon S.M."/>
            <person name="Williams L.R."/>
            <person name="Curtis N."/>
            <person name="Garlena R.A."/>
            <person name="Russell D.A."/>
            <person name="Pope W.H."/>
            <person name="Jacobs-Sera D."/>
            <person name="Hatfull G.F."/>
        </authorList>
    </citation>
    <scope>NUCLEOTIDE SEQUENCE [LARGE SCALE GENOMIC DNA]</scope>
</reference>
<evidence type="ECO:0000313" key="3">
    <source>
        <dbReference type="Proteomes" id="UP000463915"/>
    </source>
</evidence>
<dbReference type="EMBL" id="MN813687">
    <property type="protein sequence ID" value="QHB37438.1"/>
    <property type="molecule type" value="Genomic_DNA"/>
</dbReference>
<accession>A0A6B9LD05</accession>
<feature type="compositionally biased region" description="Low complexity" evidence="1">
    <location>
        <begin position="1"/>
        <end position="27"/>
    </location>
</feature>
<evidence type="ECO:0000256" key="1">
    <source>
        <dbReference type="SAM" id="MobiDB-lite"/>
    </source>
</evidence>
<proteinExistence type="predicted"/>
<protein>
    <submittedName>
        <fullName evidence="2">Uncharacterized protein</fullName>
    </submittedName>
</protein>
<gene>
    <name evidence="2" type="primary">32</name>
    <name evidence="2" type="ORF">SEA_ONYINYE_32</name>
</gene>
<dbReference type="Proteomes" id="UP000463915">
    <property type="component" value="Segment"/>
</dbReference>